<dbReference type="EMBL" id="BRPK01000021">
    <property type="protein sequence ID" value="GLB45273.1"/>
    <property type="molecule type" value="Genomic_DNA"/>
</dbReference>
<evidence type="ECO:0000313" key="2">
    <source>
        <dbReference type="EMBL" id="GLB45273.1"/>
    </source>
</evidence>
<sequence length="209" mass="22265">MKFTFPIALLSLRLTTCRAATVTLFYVQTESTRLPPPSETFKPLGVGSDGMTTYLEHIVASVYYEQQLNGGGTTFTSDGSVVMSPAPIQTFTMEPLTLEGTLVADATHLVFHKDPIPTGTRDTLGNKLSCDFDGRGGGACVNEYWRTGRPTATTTFTGSAVPIYTLVVGYGQSQGGGRVNAASPRVVFEPFVAWGVAMVGTLFGALHVL</sequence>
<comment type="caution">
    <text evidence="2">The sequence shown here is derived from an EMBL/GenBank/DDBJ whole genome shotgun (WGS) entry which is preliminary data.</text>
</comment>
<dbReference type="OrthoDB" id="2929351at2759"/>
<reference evidence="2" key="1">
    <citation type="submission" date="2022-07" db="EMBL/GenBank/DDBJ databases">
        <title>The genome of Lyophyllum shimeji provides insight into the initial evolution of ectomycorrhizal fungal genome.</title>
        <authorList>
            <person name="Kobayashi Y."/>
            <person name="Shibata T."/>
            <person name="Hirakawa H."/>
            <person name="Shigenobu S."/>
            <person name="Nishiyama T."/>
            <person name="Yamada A."/>
            <person name="Hasebe M."/>
            <person name="Kawaguchi M."/>
        </authorList>
    </citation>
    <scope>NUCLEOTIDE SEQUENCE</scope>
    <source>
        <strain evidence="2">AT787</strain>
    </source>
</reference>
<keyword evidence="3" id="KW-1185">Reference proteome</keyword>
<keyword evidence="1" id="KW-0732">Signal</keyword>
<proteinExistence type="predicted"/>
<organism evidence="2 3">
    <name type="scientific">Lyophyllum shimeji</name>
    <name type="common">Hon-shimeji</name>
    <name type="synonym">Tricholoma shimeji</name>
    <dbReference type="NCBI Taxonomy" id="47721"/>
    <lineage>
        <taxon>Eukaryota</taxon>
        <taxon>Fungi</taxon>
        <taxon>Dikarya</taxon>
        <taxon>Basidiomycota</taxon>
        <taxon>Agaricomycotina</taxon>
        <taxon>Agaricomycetes</taxon>
        <taxon>Agaricomycetidae</taxon>
        <taxon>Agaricales</taxon>
        <taxon>Tricholomatineae</taxon>
        <taxon>Lyophyllaceae</taxon>
        <taxon>Lyophyllum</taxon>
    </lineage>
</organism>
<gene>
    <name evidence="2" type="ORF">LshimejAT787_2100330</name>
</gene>
<dbReference type="AlphaFoldDB" id="A0A9P3Q191"/>
<dbReference type="Proteomes" id="UP001063166">
    <property type="component" value="Unassembled WGS sequence"/>
</dbReference>
<evidence type="ECO:0000313" key="3">
    <source>
        <dbReference type="Proteomes" id="UP001063166"/>
    </source>
</evidence>
<protein>
    <submittedName>
        <fullName evidence="2">Uncharacterized protein</fullName>
    </submittedName>
</protein>
<evidence type="ECO:0000256" key="1">
    <source>
        <dbReference type="SAM" id="SignalP"/>
    </source>
</evidence>
<feature type="signal peptide" evidence="1">
    <location>
        <begin position="1"/>
        <end position="19"/>
    </location>
</feature>
<accession>A0A9P3Q191</accession>
<feature type="chain" id="PRO_5040224226" evidence="1">
    <location>
        <begin position="20"/>
        <end position="209"/>
    </location>
</feature>
<name>A0A9P3Q191_LYOSH</name>